<dbReference type="SUPFAM" id="SSF56112">
    <property type="entry name" value="Protein kinase-like (PK-like)"/>
    <property type="match status" value="1"/>
</dbReference>
<gene>
    <name evidence="1" type="ORF">C4K88_12185</name>
</gene>
<proteinExistence type="predicted"/>
<protein>
    <recommendedName>
        <fullName evidence="3">Aminoglycoside phosphotransferase domain-containing protein</fullName>
    </recommendedName>
</protein>
<comment type="caution">
    <text evidence="1">The sequence shown here is derived from an EMBL/GenBank/DDBJ whole genome shotgun (WGS) entry which is preliminary data.</text>
</comment>
<sequence>MNNLREAWASPAWRREAEQWIDLVLDSFGVTRTGPTDQPRIRFWSTQLTVPTDHGTLWFKENNPGQFAEASILSLLGELAPDHVAAPLAIEPSRGWMLTADHGATLDGLGSDDPAVWARITADFADLQRIAAPHGERLAEAGLVTMNPEVAANFVENQLLLHTGLPAGHPLYLSAEEADDVVRRLPAVHRAVDALRAVPVPLSLDHNDLHARNCFLPGTDAEPLRFFDFADAYWAHPFSALLVPITQMREQWNTTAEDPRIRSVVTAYLERWTDLAPLPELRAAVEPALTLAGVHRYGSWLRLLVYADDDSMRAYAPAARHYLTTLTDPVLTA</sequence>
<reference evidence="1 2" key="1">
    <citation type="journal article" date="2014" name="Int. J. Syst. Evol. Microbiol.">
        <title>Arthrobacter pityocampae sp. nov., isolated from Thaumetopoea pityocampa (Lep., Thaumetopoeidae).</title>
        <authorList>
            <person name="Ince I.A."/>
            <person name="Demirbag Z."/>
            <person name="Kati H."/>
        </authorList>
    </citation>
    <scope>NUCLEOTIDE SEQUENCE [LARGE SCALE GENOMIC DNA]</scope>
    <source>
        <strain evidence="1 2">Tp2</strain>
    </source>
</reference>
<dbReference type="InterPro" id="IPR011009">
    <property type="entry name" value="Kinase-like_dom_sf"/>
</dbReference>
<organism evidence="1 2">
    <name type="scientific">Arthrobacter pityocampae</name>
    <dbReference type="NCBI Taxonomy" id="547334"/>
    <lineage>
        <taxon>Bacteria</taxon>
        <taxon>Bacillati</taxon>
        <taxon>Actinomycetota</taxon>
        <taxon>Actinomycetes</taxon>
        <taxon>Micrococcales</taxon>
        <taxon>Micrococcaceae</taxon>
        <taxon>Arthrobacter</taxon>
    </lineage>
</organism>
<evidence type="ECO:0000313" key="2">
    <source>
        <dbReference type="Proteomes" id="UP000239297"/>
    </source>
</evidence>
<keyword evidence="2" id="KW-1185">Reference proteome</keyword>
<evidence type="ECO:0008006" key="3">
    <source>
        <dbReference type="Google" id="ProtNLM"/>
    </source>
</evidence>
<name>A0A2S5IVA1_9MICC</name>
<dbReference type="EMBL" id="PRKW01000005">
    <property type="protein sequence ID" value="PPB48502.1"/>
    <property type="molecule type" value="Genomic_DNA"/>
</dbReference>
<accession>A0A2S5IVA1</accession>
<dbReference type="OrthoDB" id="101887at2"/>
<evidence type="ECO:0000313" key="1">
    <source>
        <dbReference type="EMBL" id="PPB48502.1"/>
    </source>
</evidence>
<dbReference type="Proteomes" id="UP000239297">
    <property type="component" value="Unassembled WGS sequence"/>
</dbReference>
<dbReference type="AlphaFoldDB" id="A0A2S5IVA1"/>
<dbReference type="RefSeq" id="WP_104121905.1">
    <property type="nucleotide sequence ID" value="NZ_PRKW01000005.1"/>
</dbReference>